<evidence type="ECO:0000256" key="1">
    <source>
        <dbReference type="SAM" id="MobiDB-lite"/>
    </source>
</evidence>
<dbReference type="InterPro" id="IPR053169">
    <property type="entry name" value="MUG_Protein"/>
</dbReference>
<protein>
    <submittedName>
        <fullName evidence="3">Uncharacterized protein</fullName>
    </submittedName>
</protein>
<dbReference type="EMBL" id="JANPWZ010003734">
    <property type="protein sequence ID" value="KAJ3551469.1"/>
    <property type="molecule type" value="Genomic_DNA"/>
</dbReference>
<evidence type="ECO:0000313" key="3">
    <source>
        <dbReference type="EMBL" id="KAJ3551469.1"/>
    </source>
</evidence>
<feature type="chain" id="PRO_5040840627" evidence="2">
    <location>
        <begin position="18"/>
        <end position="306"/>
    </location>
</feature>
<proteinExistence type="predicted"/>
<dbReference type="PANTHER" id="PTHR47791">
    <property type="entry name" value="MEIOTICALLY UP-REGULATED GENE 191 PROTEIN"/>
    <property type="match status" value="1"/>
</dbReference>
<dbReference type="Proteomes" id="UP001148614">
    <property type="component" value="Unassembled WGS sequence"/>
</dbReference>
<evidence type="ECO:0000256" key="2">
    <source>
        <dbReference type="SAM" id="SignalP"/>
    </source>
</evidence>
<dbReference type="VEuPathDB" id="FungiDB:F4678DRAFT_413808"/>
<name>A0A9W8N2X4_9PEZI</name>
<sequence length="306" mass="34307">MFRLILGCILWASGAVGYTLPDACTIFSHTQTGCNPIVPASFLPASIQSAPKTKARSGHTDENSIFADLVEALNVTQAEFFAPWLGTWPEAIDWTAAVIGTHVSGVARSISEDLVFLDSKERNAVDWRDASNLIDKYFTQLVAYYFGQDAFAIRNEAYDDILWVVLGWLETIKLVNTHNNLYYTHAAEDETGTTPPVKDGIYGSSPGIMNQLYHGTTWLSTFSHRARVFWDLASPGRRQRVAVLDPVPRQLQPHGPGRQHLQRQPRRQVSQGRRGGLQVAAQLEHDERARLVRGRVPHHRVRRGKQ</sequence>
<dbReference type="AlphaFoldDB" id="A0A9W8N2X4"/>
<dbReference type="PANTHER" id="PTHR47791:SF2">
    <property type="entry name" value="ENDO MANNANASE, GH76 FAMILY (EUROFUNG)"/>
    <property type="match status" value="1"/>
</dbReference>
<keyword evidence="4" id="KW-1185">Reference proteome</keyword>
<gene>
    <name evidence="3" type="ORF">NPX13_g11354</name>
</gene>
<reference evidence="3" key="1">
    <citation type="submission" date="2022-07" db="EMBL/GenBank/DDBJ databases">
        <title>Genome Sequence of Xylaria arbuscula.</title>
        <authorList>
            <person name="Buettner E."/>
        </authorList>
    </citation>
    <scope>NUCLEOTIDE SEQUENCE</scope>
    <source>
        <strain evidence="3">VT107</strain>
    </source>
</reference>
<evidence type="ECO:0000313" key="4">
    <source>
        <dbReference type="Proteomes" id="UP001148614"/>
    </source>
</evidence>
<accession>A0A9W8N2X4</accession>
<comment type="caution">
    <text evidence="3">The sequence shown here is derived from an EMBL/GenBank/DDBJ whole genome shotgun (WGS) entry which is preliminary data.</text>
</comment>
<keyword evidence="2" id="KW-0732">Signal</keyword>
<organism evidence="3 4">
    <name type="scientific">Xylaria arbuscula</name>
    <dbReference type="NCBI Taxonomy" id="114810"/>
    <lineage>
        <taxon>Eukaryota</taxon>
        <taxon>Fungi</taxon>
        <taxon>Dikarya</taxon>
        <taxon>Ascomycota</taxon>
        <taxon>Pezizomycotina</taxon>
        <taxon>Sordariomycetes</taxon>
        <taxon>Xylariomycetidae</taxon>
        <taxon>Xylariales</taxon>
        <taxon>Xylariaceae</taxon>
        <taxon>Xylaria</taxon>
    </lineage>
</organism>
<feature type="region of interest" description="Disordered" evidence="1">
    <location>
        <begin position="248"/>
        <end position="277"/>
    </location>
</feature>
<feature type="signal peptide" evidence="2">
    <location>
        <begin position="1"/>
        <end position="17"/>
    </location>
</feature>